<dbReference type="Pfam" id="PF00959">
    <property type="entry name" value="Phage_lysozyme"/>
    <property type="match status" value="1"/>
</dbReference>
<evidence type="ECO:0000313" key="5">
    <source>
        <dbReference type="EMBL" id="TFE45032.1"/>
    </source>
</evidence>
<reference evidence="5 6" key="1">
    <citation type="submission" date="2019-03" db="EMBL/GenBank/DDBJ databases">
        <title>Complete Genome Sequence of Paraburkholderia dipogonis ICMP 19430T, a Nitrogen-fixing Symbiont of the South African Invasive Legume Dipogon lignosus in New Zealand.</title>
        <authorList>
            <person name="De Meyer S.E."/>
        </authorList>
    </citation>
    <scope>NUCLEOTIDE SEQUENCE [LARGE SCALE GENOMIC DNA]</scope>
    <source>
        <strain evidence="5 6">ICMP 19430</strain>
    </source>
</reference>
<dbReference type="InterPro" id="IPR002196">
    <property type="entry name" value="Glyco_hydro_24"/>
</dbReference>
<evidence type="ECO:0000256" key="2">
    <source>
        <dbReference type="ARBA" id="ARBA00022638"/>
    </source>
</evidence>
<keyword evidence="4" id="KW-0326">Glycosidase</keyword>
<dbReference type="EMBL" id="SNVI01000001">
    <property type="protein sequence ID" value="TFE45032.1"/>
    <property type="molecule type" value="Genomic_DNA"/>
</dbReference>
<keyword evidence="4" id="KW-0378">Hydrolase</keyword>
<protein>
    <recommendedName>
        <fullName evidence="4">Lysozyme</fullName>
        <ecNumber evidence="4">3.2.1.17</ecNumber>
    </recommendedName>
</protein>
<sequence length="173" mass="19360">MQALGSVNSNIKFHCRVGKWQNERYDADFFQDHSHIDVPVSEGFIVLVYADSAGNPTVGCGHLVLPGGNLQVGQTITVERAREFLKKDLRRMDGALNAKIHVPLYQREYDALVSVIFNSGPGQAADELARIVNQGDYENVPDSIKDFRCGTRLRPRRRSEARIFAEGVYDATH</sequence>
<accession>A0A4Y8N5Z9</accession>
<dbReference type="GO" id="GO:0003796">
    <property type="term" value="F:lysozyme activity"/>
    <property type="evidence" value="ECO:0007669"/>
    <property type="project" value="UniProtKB-EC"/>
</dbReference>
<evidence type="ECO:0000256" key="3">
    <source>
        <dbReference type="ARBA" id="ARBA00023200"/>
    </source>
</evidence>
<dbReference type="EC" id="3.2.1.17" evidence="4"/>
<dbReference type="InterPro" id="IPR051018">
    <property type="entry name" value="Bacteriophage_GH24"/>
</dbReference>
<keyword evidence="2 4" id="KW-0081">Bacteriolytic enzyme</keyword>
<comment type="similarity">
    <text evidence="4">Belongs to the glycosyl hydrolase 24 family.</text>
</comment>
<dbReference type="InterPro" id="IPR023346">
    <property type="entry name" value="Lysozyme-like_dom_sf"/>
</dbReference>
<evidence type="ECO:0000313" key="6">
    <source>
        <dbReference type="Proteomes" id="UP000297385"/>
    </source>
</evidence>
<dbReference type="PANTHER" id="PTHR38107:SF3">
    <property type="entry name" value="LYSOZYME RRRD-RELATED"/>
    <property type="match status" value="1"/>
</dbReference>
<dbReference type="Proteomes" id="UP000297385">
    <property type="component" value="Unassembled WGS sequence"/>
</dbReference>
<name>A0A4Y8N5Z9_9BURK</name>
<dbReference type="InterPro" id="IPR033907">
    <property type="entry name" value="Endolysin_autolysin"/>
</dbReference>
<dbReference type="GO" id="GO:0031640">
    <property type="term" value="P:killing of cells of another organism"/>
    <property type="evidence" value="ECO:0007669"/>
    <property type="project" value="UniProtKB-KW"/>
</dbReference>
<dbReference type="AlphaFoldDB" id="A0A4Y8N5Z9"/>
<comment type="catalytic activity">
    <reaction evidence="4">
        <text>Hydrolysis of (1-&gt;4)-beta-linkages between N-acetylmuramic acid and N-acetyl-D-glucosamine residues in a peptidoglycan and between N-acetyl-D-glucosamine residues in chitodextrins.</text>
        <dbReference type="EC" id="3.2.1.17"/>
    </reaction>
</comment>
<organism evidence="5 6">
    <name type="scientific">Paraburkholderia dipogonis</name>
    <dbReference type="NCBI Taxonomy" id="1211383"/>
    <lineage>
        <taxon>Bacteria</taxon>
        <taxon>Pseudomonadati</taxon>
        <taxon>Pseudomonadota</taxon>
        <taxon>Betaproteobacteria</taxon>
        <taxon>Burkholderiales</taxon>
        <taxon>Burkholderiaceae</taxon>
        <taxon>Paraburkholderia</taxon>
    </lineage>
</organism>
<dbReference type="Gene3D" id="1.10.530.40">
    <property type="match status" value="1"/>
</dbReference>
<dbReference type="CDD" id="cd00737">
    <property type="entry name" value="lyz_endolysin_autolysin"/>
    <property type="match status" value="1"/>
</dbReference>
<dbReference type="GO" id="GO:0009253">
    <property type="term" value="P:peptidoglycan catabolic process"/>
    <property type="evidence" value="ECO:0007669"/>
    <property type="project" value="InterPro"/>
</dbReference>
<dbReference type="PANTHER" id="PTHR38107">
    <property type="match status" value="1"/>
</dbReference>
<keyword evidence="1 4" id="KW-0929">Antimicrobial</keyword>
<dbReference type="GO" id="GO:0016998">
    <property type="term" value="P:cell wall macromolecule catabolic process"/>
    <property type="evidence" value="ECO:0007669"/>
    <property type="project" value="InterPro"/>
</dbReference>
<dbReference type="GO" id="GO:0042742">
    <property type="term" value="P:defense response to bacterium"/>
    <property type="evidence" value="ECO:0007669"/>
    <property type="project" value="UniProtKB-KW"/>
</dbReference>
<comment type="caution">
    <text evidence="5">The sequence shown here is derived from an EMBL/GenBank/DDBJ whole genome shotgun (WGS) entry which is preliminary data.</text>
</comment>
<proteinExistence type="inferred from homology"/>
<evidence type="ECO:0000256" key="4">
    <source>
        <dbReference type="RuleBase" id="RU003788"/>
    </source>
</evidence>
<dbReference type="InterPro" id="IPR023347">
    <property type="entry name" value="Lysozyme_dom_sf"/>
</dbReference>
<dbReference type="SUPFAM" id="SSF53955">
    <property type="entry name" value="Lysozyme-like"/>
    <property type="match status" value="1"/>
</dbReference>
<gene>
    <name evidence="5" type="ORF">E2553_08355</name>
</gene>
<evidence type="ECO:0000256" key="1">
    <source>
        <dbReference type="ARBA" id="ARBA00022529"/>
    </source>
</evidence>
<keyword evidence="3" id="KW-1035">Host cytoplasm</keyword>